<dbReference type="Pfam" id="PF05843">
    <property type="entry name" value="Suf"/>
    <property type="match status" value="1"/>
</dbReference>
<feature type="domain" description="RRM" evidence="8">
    <location>
        <begin position="654"/>
        <end position="739"/>
    </location>
</feature>
<dbReference type="InterPro" id="IPR008847">
    <property type="entry name" value="Suf"/>
</dbReference>
<dbReference type="GO" id="GO:0006397">
    <property type="term" value="P:mRNA processing"/>
    <property type="evidence" value="ECO:0007669"/>
    <property type="project" value="UniProtKB-KW"/>
</dbReference>
<dbReference type="Gene3D" id="1.25.40.10">
    <property type="entry name" value="Tetratricopeptide repeat domain"/>
    <property type="match status" value="2"/>
</dbReference>
<feature type="compositionally biased region" description="Basic and acidic residues" evidence="7">
    <location>
        <begin position="528"/>
        <end position="561"/>
    </location>
</feature>
<dbReference type="AlphaFoldDB" id="A0AAW1PUG3"/>
<dbReference type="SMART" id="SM00360">
    <property type="entry name" value="RRM"/>
    <property type="match status" value="1"/>
</dbReference>
<reference evidence="9 10" key="1">
    <citation type="journal article" date="2024" name="Nat. Commun.">
        <title>Phylogenomics reveals the evolutionary origins of lichenization in chlorophyte algae.</title>
        <authorList>
            <person name="Puginier C."/>
            <person name="Libourel C."/>
            <person name="Otte J."/>
            <person name="Skaloud P."/>
            <person name="Haon M."/>
            <person name="Grisel S."/>
            <person name="Petersen M."/>
            <person name="Berrin J.G."/>
            <person name="Delaux P.M."/>
            <person name="Dal Grande F."/>
            <person name="Keller J."/>
        </authorList>
    </citation>
    <scope>NUCLEOTIDE SEQUENCE [LARGE SCALE GENOMIC DNA]</scope>
    <source>
        <strain evidence="9 10">SAG 2036</strain>
    </source>
</reference>
<evidence type="ECO:0000313" key="10">
    <source>
        <dbReference type="Proteomes" id="UP001465755"/>
    </source>
</evidence>
<keyword evidence="3" id="KW-0677">Repeat</keyword>
<evidence type="ECO:0000256" key="6">
    <source>
        <dbReference type="PROSITE-ProRule" id="PRU00176"/>
    </source>
</evidence>
<keyword evidence="10" id="KW-1185">Reference proteome</keyword>
<dbReference type="GO" id="GO:0003723">
    <property type="term" value="F:RNA binding"/>
    <property type="evidence" value="ECO:0007669"/>
    <property type="project" value="UniProtKB-UniRule"/>
</dbReference>
<dbReference type="EMBL" id="JALJOQ010000005">
    <property type="protein sequence ID" value="KAK9813405.1"/>
    <property type="molecule type" value="Genomic_DNA"/>
</dbReference>
<dbReference type="Proteomes" id="UP001465755">
    <property type="component" value="Unassembled WGS sequence"/>
</dbReference>
<dbReference type="InterPro" id="IPR000504">
    <property type="entry name" value="RRM_dom"/>
</dbReference>
<dbReference type="InterPro" id="IPR003107">
    <property type="entry name" value="HAT"/>
</dbReference>
<comment type="subcellular location">
    <subcellularLocation>
        <location evidence="1">Nucleus</location>
    </subcellularLocation>
</comment>
<sequence>MSEASDGSESSSDSDFEEVEASAEDMARLTQLETSLSENSRQYEVHLQYIELLRNCKMAQRLKTARRAMQKLFPLSEDIWLQWLEDEQVVAQAAAKQQQMTELYQLALQDYLSIVLWTRYLRHLLEASDFTSQAGRDAFRDAAESALTIAGLHPSKGHDLWSLYRDAIRKYGPDEAIRATRSLFHRQLQVPLNSSTALLSEYESWEASISPDNPVQLPSHVRKGYEKAQEMLRNWRNSENAVADDKAADTDLLAAYMAYIQLEEAHGDPMRVQLLYERALAKFPVTHHLWVCYARYLETHVKLPDLVDSVYRRAVRNCPWVGALWSRSVRALHGGDATPEQLEELCNAGLQAGLQSFEEYLDLALARVDALRWKGPEHMDELRRGFQAAQEMIQTYFPDRTDGLLQLCAYWADCELRMSKDVSNARELWEAALKTSLGRSSQAWAAYIAMEVAAGNIQEAHTLYRRCHSRRMDDLNGQWSLCEAWLRFERELGSREDLLAAEVKVDPIREAAAAAATDAATAAAAKAAADKAPKLSKEEAKRLRQEKDPNFGKAKEKDKAQGKKGAAQKGKRKAPEAAQAEGQEGRQPRPDQADAAPAPAPVTTTQAHQHNLGTLREALTYLAEDKPDRTPPPPSTTPAPADAAPGKEVYSDEKTAFVRGLHPDVKKEDLADLFAECGDLKSVRVIYDRLTSQSKGFAYVEFGTHHALQRAVALLDGTELHGDVVVNQGDEVVTGAEEERVEAEAEAEGVHAQALVPILAGAQGLEEDQLPATHCHQCSSPGRLRVQAEALHCR</sequence>
<evidence type="ECO:0000259" key="8">
    <source>
        <dbReference type="PROSITE" id="PS50102"/>
    </source>
</evidence>
<dbReference type="GO" id="GO:0005634">
    <property type="term" value="C:nucleus"/>
    <property type="evidence" value="ECO:0007669"/>
    <property type="project" value="UniProtKB-SubCell"/>
</dbReference>
<evidence type="ECO:0000256" key="4">
    <source>
        <dbReference type="ARBA" id="ARBA00023187"/>
    </source>
</evidence>
<name>A0AAW1PUG3_9CHLO</name>
<keyword evidence="2" id="KW-0507">mRNA processing</keyword>
<dbReference type="Gene3D" id="3.30.70.330">
    <property type="match status" value="1"/>
</dbReference>
<feature type="region of interest" description="Disordered" evidence="7">
    <location>
        <begin position="624"/>
        <end position="649"/>
    </location>
</feature>
<feature type="region of interest" description="Disordered" evidence="7">
    <location>
        <begin position="528"/>
        <end position="610"/>
    </location>
</feature>
<gene>
    <name evidence="9" type="ORF">WJX73_006344</name>
</gene>
<evidence type="ECO:0000256" key="2">
    <source>
        <dbReference type="ARBA" id="ARBA00022664"/>
    </source>
</evidence>
<organism evidence="9 10">
    <name type="scientific">Symbiochloris irregularis</name>
    <dbReference type="NCBI Taxonomy" id="706552"/>
    <lineage>
        <taxon>Eukaryota</taxon>
        <taxon>Viridiplantae</taxon>
        <taxon>Chlorophyta</taxon>
        <taxon>core chlorophytes</taxon>
        <taxon>Trebouxiophyceae</taxon>
        <taxon>Trebouxiales</taxon>
        <taxon>Trebouxiaceae</taxon>
        <taxon>Symbiochloris</taxon>
    </lineage>
</organism>
<feature type="compositionally biased region" description="Low complexity" evidence="7">
    <location>
        <begin position="1"/>
        <end position="11"/>
    </location>
</feature>
<dbReference type="InterPro" id="IPR035979">
    <property type="entry name" value="RBD_domain_sf"/>
</dbReference>
<evidence type="ECO:0000256" key="3">
    <source>
        <dbReference type="ARBA" id="ARBA00022737"/>
    </source>
</evidence>
<protein>
    <recommendedName>
        <fullName evidence="8">RRM domain-containing protein</fullName>
    </recommendedName>
</protein>
<dbReference type="PANTHER" id="PTHR17204:SF25">
    <property type="entry name" value="RRM DOMAIN-CONTAINING PROTEIN"/>
    <property type="match status" value="1"/>
</dbReference>
<dbReference type="PANTHER" id="PTHR17204">
    <property type="entry name" value="PRE-MRNA PROCESSING PROTEIN PRP39-RELATED"/>
    <property type="match status" value="1"/>
</dbReference>
<dbReference type="Pfam" id="PF00076">
    <property type="entry name" value="RRM_1"/>
    <property type="match status" value="1"/>
</dbReference>
<dbReference type="SMART" id="SM00386">
    <property type="entry name" value="HAT"/>
    <property type="match status" value="5"/>
</dbReference>
<dbReference type="InterPro" id="IPR012677">
    <property type="entry name" value="Nucleotide-bd_a/b_plait_sf"/>
</dbReference>
<dbReference type="InterPro" id="IPR011990">
    <property type="entry name" value="TPR-like_helical_dom_sf"/>
</dbReference>
<evidence type="ECO:0000256" key="5">
    <source>
        <dbReference type="ARBA" id="ARBA00023242"/>
    </source>
</evidence>
<proteinExistence type="predicted"/>
<accession>A0AAW1PUG3</accession>
<dbReference type="PROSITE" id="PS50102">
    <property type="entry name" value="RRM"/>
    <property type="match status" value="1"/>
</dbReference>
<dbReference type="SUPFAM" id="SSF54928">
    <property type="entry name" value="RNA-binding domain, RBD"/>
    <property type="match status" value="1"/>
</dbReference>
<dbReference type="CDD" id="cd00590">
    <property type="entry name" value="RRM_SF"/>
    <property type="match status" value="1"/>
</dbReference>
<evidence type="ECO:0000256" key="7">
    <source>
        <dbReference type="SAM" id="MobiDB-lite"/>
    </source>
</evidence>
<keyword evidence="4" id="KW-0508">mRNA splicing</keyword>
<keyword evidence="5" id="KW-0539">Nucleus</keyword>
<feature type="region of interest" description="Disordered" evidence="7">
    <location>
        <begin position="1"/>
        <end position="20"/>
    </location>
</feature>
<evidence type="ECO:0000256" key="1">
    <source>
        <dbReference type="ARBA" id="ARBA00004123"/>
    </source>
</evidence>
<comment type="caution">
    <text evidence="9">The sequence shown here is derived from an EMBL/GenBank/DDBJ whole genome shotgun (WGS) entry which is preliminary data.</text>
</comment>
<keyword evidence="6" id="KW-0694">RNA-binding</keyword>
<dbReference type="GO" id="GO:0008380">
    <property type="term" value="P:RNA splicing"/>
    <property type="evidence" value="ECO:0007669"/>
    <property type="project" value="UniProtKB-KW"/>
</dbReference>
<dbReference type="SUPFAM" id="SSF48452">
    <property type="entry name" value="TPR-like"/>
    <property type="match status" value="1"/>
</dbReference>
<feature type="compositionally biased region" description="Basic and acidic residues" evidence="7">
    <location>
        <begin position="583"/>
        <end position="592"/>
    </location>
</feature>
<evidence type="ECO:0000313" key="9">
    <source>
        <dbReference type="EMBL" id="KAK9813405.1"/>
    </source>
</evidence>